<name>C7ZP59_FUSV7</name>
<dbReference type="eggNOG" id="KOG0032">
    <property type="taxonomic scope" value="Eukaryota"/>
</dbReference>
<proteinExistence type="predicted"/>
<dbReference type="InterPro" id="IPR011009">
    <property type="entry name" value="Kinase-like_dom_sf"/>
</dbReference>
<dbReference type="CDD" id="cd00180">
    <property type="entry name" value="PKc"/>
    <property type="match status" value="1"/>
</dbReference>
<dbReference type="PANTHER" id="PTHR33112:SF10">
    <property type="entry name" value="TOL"/>
    <property type="match status" value="1"/>
</dbReference>
<dbReference type="RefSeq" id="XP_003039801.1">
    <property type="nucleotide sequence ID" value="XM_003039755.1"/>
</dbReference>
<dbReference type="VEuPathDB" id="FungiDB:NECHADRAFT_85605"/>
<dbReference type="GO" id="GO:0005524">
    <property type="term" value="F:ATP binding"/>
    <property type="evidence" value="ECO:0007669"/>
    <property type="project" value="InterPro"/>
</dbReference>
<dbReference type="InParanoid" id="C7ZP59"/>
<feature type="domain" description="Protein kinase" evidence="1">
    <location>
        <begin position="207"/>
        <end position="530"/>
    </location>
</feature>
<dbReference type="Pfam" id="PF06985">
    <property type="entry name" value="HET"/>
    <property type="match status" value="1"/>
</dbReference>
<gene>
    <name evidence="2" type="ORF">NECHADRAFT_85605</name>
</gene>
<keyword evidence="3" id="KW-1185">Reference proteome</keyword>
<dbReference type="OrthoDB" id="5125733at2759"/>
<dbReference type="GeneID" id="9677644"/>
<dbReference type="OMA" id="SEFMENC"/>
<dbReference type="PROSITE" id="PS00108">
    <property type="entry name" value="PROTEIN_KINASE_ST"/>
    <property type="match status" value="1"/>
</dbReference>
<dbReference type="Gene3D" id="1.10.510.10">
    <property type="entry name" value="Transferase(Phosphotransferase) domain 1"/>
    <property type="match status" value="1"/>
</dbReference>
<dbReference type="KEGG" id="nhe:NECHADRAFT_85605"/>
<dbReference type="InterPro" id="IPR000719">
    <property type="entry name" value="Prot_kinase_dom"/>
</dbReference>
<dbReference type="InterPro" id="IPR010730">
    <property type="entry name" value="HET"/>
</dbReference>
<protein>
    <recommendedName>
        <fullName evidence="1">Protein kinase domain-containing protein</fullName>
    </recommendedName>
</protein>
<dbReference type="AlphaFoldDB" id="C7ZP59"/>
<sequence length="1158" mass="132035">MIVNTARAFPVHVRTSFTLHCQTYETRSISLHNQPSMASMGREKYSLRREITRATQWPNKEKGKTAEGDSVKFVPAAAIKNLTTESIVKRALGELSHEGILRRICSIDPPVKKIFLILARAEMLNMVEKFIFSNFSDQDLPIRIFEDDSACVVQSAQPSRSSDNLLWDSGLTYPYMERFVIQQWQFLSPIFGKGFKFELRPGIALPLIEKDDGAPAGFSVVSRVKVHPSHISKEPSDVLAMKELNLDIDDQAECLVREMPNLTSLQHLDHDHLIKPVAICTREKRAFFFFQWADGGDLYKFWKKHAPDGRIPWMLDQMIHLSDALTLLASWNCRHSDLKPQNILLFHDDTNIGTLKITDVGISKFHILATSKRVKGTTAKSATERYSPPEFHRLSDDKLRDHVEGPDSPKLSRRFDIWSLGCIFVEFIIWARLGKGMYKRFDDEMQNSAKFWELEPSTPVPPDVEPRAPQDLSHYHVHRTVETWIKYLQRKLSQTRDDTIFREILGLVEKSMLVVDYKKRCSASEVHDRLKAIQDRKQQLSNTGNTATLEVNFDEVEPFANSEGLTTTTVPQDNVAAQRRQIAKLRDRWTVTTDNKPAEAFFSRAVIPVPRKSSALCPVCSTFRIWEPESKISGSVGGFKARSTTCGMCKLLYSVSKRVGLRENEHLRCVRNGSTMNFENQPVLSLFADPDSPLQYQLLRQWLHVCDTEHGHNPEAYKDSLQMPTRLIHIEDSRERLDVIQGSSSLRYAALSHCWGNSPKLCTLTSNLEAFRKEIPHNLLPLNFQEAIRVARALGIPYLWIDSLCIVQDDLADWEREAGRMGQVFSNAYCTIAATSAAASDEGFLARQTDPPLSAAIEAPGGGILHVSEFMEDYHQDLELAPLNTRGWVLQERALSRRTLHFTKTQVYWECGAGVHCERLFKLSNPQATLFADSDFPQAILKHFKGGRITLFQHLYQTYSRLSFSHISDRSVAILGLEKRLLDAFQTRGGFGIFEVYLARSLLWSRQEDVFLNLIPCTKSRPPPSWSWMAYQGPITYMEIPFDQVDWTTDCVFPSDSEIATNTQGPALKTLARELTMSRLDLIHRVKLDQQAEIRVSDLRGVVLGKDKRRESREPMHYVLLITLSRDQLEGREVYVRAGVAWLLEHNVAPVSEEVEVY</sequence>
<dbReference type="InterPro" id="IPR008271">
    <property type="entry name" value="Ser/Thr_kinase_AS"/>
</dbReference>
<dbReference type="PROSITE" id="PS50011">
    <property type="entry name" value="PROTEIN_KINASE_DOM"/>
    <property type="match status" value="1"/>
</dbReference>
<evidence type="ECO:0000313" key="2">
    <source>
        <dbReference type="EMBL" id="EEU34088.1"/>
    </source>
</evidence>
<dbReference type="GO" id="GO:0004672">
    <property type="term" value="F:protein kinase activity"/>
    <property type="evidence" value="ECO:0007669"/>
    <property type="project" value="InterPro"/>
</dbReference>
<dbReference type="SMART" id="SM00220">
    <property type="entry name" value="S_TKc"/>
    <property type="match status" value="1"/>
</dbReference>
<dbReference type="SUPFAM" id="SSF56112">
    <property type="entry name" value="Protein kinase-like (PK-like)"/>
    <property type="match status" value="1"/>
</dbReference>
<dbReference type="PANTHER" id="PTHR33112">
    <property type="entry name" value="DOMAIN PROTEIN, PUTATIVE-RELATED"/>
    <property type="match status" value="1"/>
</dbReference>
<evidence type="ECO:0000313" key="3">
    <source>
        <dbReference type="Proteomes" id="UP000005206"/>
    </source>
</evidence>
<dbReference type="HOGENOM" id="CLU_002639_7_0_1"/>
<accession>C7ZP59</accession>
<dbReference type="EMBL" id="GG698970">
    <property type="protein sequence ID" value="EEU34088.1"/>
    <property type="molecule type" value="Genomic_DNA"/>
</dbReference>
<organism evidence="2 3">
    <name type="scientific">Fusarium vanettenii (strain ATCC MYA-4622 / CBS 123669 / FGSC 9596 / NRRL 45880 / 77-13-4)</name>
    <name type="common">Fusarium solani subsp. pisi</name>
    <dbReference type="NCBI Taxonomy" id="660122"/>
    <lineage>
        <taxon>Eukaryota</taxon>
        <taxon>Fungi</taxon>
        <taxon>Dikarya</taxon>
        <taxon>Ascomycota</taxon>
        <taxon>Pezizomycotina</taxon>
        <taxon>Sordariomycetes</taxon>
        <taxon>Hypocreomycetidae</taxon>
        <taxon>Hypocreales</taxon>
        <taxon>Nectriaceae</taxon>
        <taxon>Fusarium</taxon>
        <taxon>Fusarium solani species complex</taxon>
        <taxon>Fusarium vanettenii</taxon>
    </lineage>
</organism>
<reference evidence="2 3" key="1">
    <citation type="journal article" date="2009" name="PLoS Genet.">
        <title>The genome of Nectria haematococca: contribution of supernumerary chromosomes to gene expansion.</title>
        <authorList>
            <person name="Coleman J.J."/>
            <person name="Rounsley S.D."/>
            <person name="Rodriguez-Carres M."/>
            <person name="Kuo A."/>
            <person name="Wasmann C.C."/>
            <person name="Grimwood J."/>
            <person name="Schmutz J."/>
            <person name="Taga M."/>
            <person name="White G.J."/>
            <person name="Zhou S."/>
            <person name="Schwartz D.C."/>
            <person name="Freitag M."/>
            <person name="Ma L.J."/>
            <person name="Danchin E.G."/>
            <person name="Henrissat B."/>
            <person name="Coutinho P.M."/>
            <person name="Nelson D.R."/>
            <person name="Straney D."/>
            <person name="Napoli C.A."/>
            <person name="Barker B.M."/>
            <person name="Gribskov M."/>
            <person name="Rep M."/>
            <person name="Kroken S."/>
            <person name="Molnar I."/>
            <person name="Rensing C."/>
            <person name="Kennell J.C."/>
            <person name="Zamora J."/>
            <person name="Farman M.L."/>
            <person name="Selker E.U."/>
            <person name="Salamov A."/>
            <person name="Shapiro H."/>
            <person name="Pangilinan J."/>
            <person name="Lindquist E."/>
            <person name="Lamers C."/>
            <person name="Grigoriev I.V."/>
            <person name="Geiser D.M."/>
            <person name="Covert S.F."/>
            <person name="Temporini E."/>
            <person name="Vanetten H.D."/>
        </authorList>
    </citation>
    <scope>NUCLEOTIDE SEQUENCE [LARGE SCALE GENOMIC DNA]</scope>
    <source>
        <strain evidence="3">ATCC MYA-4622 / CBS 123669 / FGSC 9596 / NRRL 45880 / 77-13-4</strain>
    </source>
</reference>
<dbReference type="Proteomes" id="UP000005206">
    <property type="component" value="Chromosome 10"/>
</dbReference>
<evidence type="ECO:0000259" key="1">
    <source>
        <dbReference type="PROSITE" id="PS50011"/>
    </source>
</evidence>
<dbReference type="Pfam" id="PF00069">
    <property type="entry name" value="Pkinase"/>
    <property type="match status" value="1"/>
</dbReference>